<feature type="transmembrane region" description="Helical" evidence="1">
    <location>
        <begin position="40"/>
        <end position="62"/>
    </location>
</feature>
<dbReference type="PANTHER" id="PTHR35395">
    <property type="entry name" value="DUF6536 DOMAIN-CONTAINING PROTEIN"/>
    <property type="match status" value="1"/>
</dbReference>
<dbReference type="InterPro" id="IPR046623">
    <property type="entry name" value="DUF6536"/>
</dbReference>
<dbReference type="Pfam" id="PF20163">
    <property type="entry name" value="DUF6536"/>
    <property type="match status" value="1"/>
</dbReference>
<keyword evidence="1" id="KW-0472">Membrane</keyword>
<name>A0A9W4ILW6_9EURO</name>
<accession>A0A9W4ILW6</accession>
<evidence type="ECO:0000256" key="1">
    <source>
        <dbReference type="SAM" id="Phobius"/>
    </source>
</evidence>
<feature type="transmembrane region" description="Helical" evidence="1">
    <location>
        <begin position="449"/>
        <end position="471"/>
    </location>
</feature>
<dbReference type="AlphaFoldDB" id="A0A9W4ILW6"/>
<comment type="caution">
    <text evidence="3">The sequence shown here is derived from an EMBL/GenBank/DDBJ whole genome shotgun (WGS) entry which is preliminary data.</text>
</comment>
<dbReference type="EMBL" id="CAJVPG010000066">
    <property type="protein sequence ID" value="CAG8303170.1"/>
    <property type="molecule type" value="Genomic_DNA"/>
</dbReference>
<keyword evidence="1" id="KW-0812">Transmembrane</keyword>
<feature type="transmembrane region" description="Helical" evidence="1">
    <location>
        <begin position="360"/>
        <end position="380"/>
    </location>
</feature>
<keyword evidence="1" id="KW-1133">Transmembrane helix</keyword>
<sequence length="699" mass="78401">MTFCEAFELSLSDQHSIQDDAEPKNSSKESSWDWRSNVKLALSISIITLIANFILLVVGITAPGQEGGIGTLHEGRAKRIARITTAYHVLINILSTGLLTSSNYCMQLVCAPTRDDINRLHARGNFFDIGILSFRNVRHIPRRRACLWMMLATSSIPLHLLYNSSIFSVTVGRDYDIGFINESNVSAVKGYNANHERLENSVWMEKYDTKYSTEYGNLYLVLDHVSFELEFSLSDLTWQLRKPTGGTSFSWETIDFPSNGTTELDFDVTISLNQTDKMLGGIRNSISTTKRRQFSIANYSSQTMPEIEWPTPLNFRVSSDNSWKDILPLNPDAWMDPPWHVGYGFAEVLHKGSAVQISSAFLAVVLACNLLKTLAIYYILRGSYGSQIITQGDAISSFLADPDPHTVGFCAIEKSRLIELLRDRVEKHPEAEVWEDRKSLHLDRAIGRWASYMTLGSIFAMATVGVIFYGIQRPSEWGTASKQQIQVFASPLDARNILLTSWLANSPQLLLSIFYLAANRICTSLCFAREWNDHALHRKALRVTRPQGNEQRSTYFLQLPYRWAVPLTIMSGLLHWLLSQALFLVRVETYDTDKKLQSDASTCACGYSKLSLLVFLICLLVVVASILVLMSRSITYSIPPAHHCSLSISAACHPPPALTECYLKPVKWGVVPNLFGGTVDHCSFSSEEVQTPQEGSLYA</sequence>
<protein>
    <recommendedName>
        <fullName evidence="2">DUF6536 domain-containing protein</fullName>
    </recommendedName>
</protein>
<evidence type="ECO:0000313" key="3">
    <source>
        <dbReference type="EMBL" id="CAG8303170.1"/>
    </source>
</evidence>
<evidence type="ECO:0000313" key="4">
    <source>
        <dbReference type="Proteomes" id="UP001152649"/>
    </source>
</evidence>
<organism evidence="3 4">
    <name type="scientific">Penicillium salamii</name>
    <dbReference type="NCBI Taxonomy" id="1612424"/>
    <lineage>
        <taxon>Eukaryota</taxon>
        <taxon>Fungi</taxon>
        <taxon>Dikarya</taxon>
        <taxon>Ascomycota</taxon>
        <taxon>Pezizomycotina</taxon>
        <taxon>Eurotiomycetes</taxon>
        <taxon>Eurotiomycetidae</taxon>
        <taxon>Eurotiales</taxon>
        <taxon>Aspergillaceae</taxon>
        <taxon>Penicillium</taxon>
    </lineage>
</organism>
<dbReference type="Proteomes" id="UP001152649">
    <property type="component" value="Unassembled WGS sequence"/>
</dbReference>
<gene>
    <name evidence="3" type="ORF">PSALAMII_LOCUS1927</name>
</gene>
<feature type="domain" description="DUF6536" evidence="2">
    <location>
        <begin position="34"/>
        <end position="183"/>
    </location>
</feature>
<dbReference type="OrthoDB" id="5429634at2759"/>
<keyword evidence="4" id="KW-1185">Reference proteome</keyword>
<evidence type="ECO:0000259" key="2">
    <source>
        <dbReference type="Pfam" id="PF20163"/>
    </source>
</evidence>
<reference evidence="3" key="1">
    <citation type="submission" date="2021-07" db="EMBL/GenBank/DDBJ databases">
        <authorList>
            <person name="Branca A.L. A."/>
        </authorList>
    </citation>
    <scope>NUCLEOTIDE SEQUENCE</scope>
</reference>
<feature type="transmembrane region" description="Helical" evidence="1">
    <location>
        <begin position="563"/>
        <end position="587"/>
    </location>
</feature>
<dbReference type="PANTHER" id="PTHR35395:SF1">
    <property type="entry name" value="DUF6536 DOMAIN-CONTAINING PROTEIN"/>
    <property type="match status" value="1"/>
</dbReference>
<feature type="transmembrane region" description="Helical" evidence="1">
    <location>
        <begin position="607"/>
        <end position="629"/>
    </location>
</feature>
<proteinExistence type="predicted"/>